<dbReference type="RefSeq" id="WP_103880449.1">
    <property type="nucleotide sequence ID" value="NZ_FNVG01000009.1"/>
</dbReference>
<dbReference type="SUPFAM" id="SSF81901">
    <property type="entry name" value="HCP-like"/>
    <property type="match status" value="1"/>
</dbReference>
<sequence length="342" mass="39062">MKKGLELGHLSLPILAIFLLLPFQSHASVEQLQHEAQLNNAEAQYKLGLAYETGEGTQRDLTLAAHWYKQATDNGHPAATYNYAQALEYGRGVQANPSKAVLLYTRLAALGDQSTYSKIARLYQSHDIQIANEDQEVLWYSLAKDLSPEYDSAYAQALQKQFDAQQLRQIKALEQQEQAASGSTQPLLKEGVHKTPDSRNWTLHLSYLLALLTTLTTGIILFRKQRIKLTETERQHIELQQKLTQQQQLIRKMHKQLSSKRESMRSAPTFKTDNTTLSDAYLRFGFSVAQTQNLTPKLVKMRYKQLCRIYHPDAQGSEEEMKQLNLAFNVIVEHLKKTQKIH</sequence>
<dbReference type="InterPro" id="IPR011990">
    <property type="entry name" value="TPR-like_helical_dom_sf"/>
</dbReference>
<evidence type="ECO:0000259" key="3">
    <source>
        <dbReference type="PROSITE" id="PS50076"/>
    </source>
</evidence>
<evidence type="ECO:0000313" key="4">
    <source>
        <dbReference type="EMBL" id="SEG24941.1"/>
    </source>
</evidence>
<reference evidence="5" key="1">
    <citation type="submission" date="2016-10" db="EMBL/GenBank/DDBJ databases">
        <authorList>
            <person name="Varghese N."/>
            <person name="Submissions S."/>
        </authorList>
    </citation>
    <scope>NUCLEOTIDE SEQUENCE [LARGE SCALE GENOMIC DNA]</scope>
    <source>
        <strain evidence="5">CGMCC 1.7062</strain>
    </source>
</reference>
<dbReference type="SMART" id="SM00671">
    <property type="entry name" value="SEL1"/>
    <property type="match status" value="2"/>
</dbReference>
<organism evidence="4 5">
    <name type="scientific">Vibrio hangzhouensis</name>
    <dbReference type="NCBI Taxonomy" id="462991"/>
    <lineage>
        <taxon>Bacteria</taxon>
        <taxon>Pseudomonadati</taxon>
        <taxon>Pseudomonadota</taxon>
        <taxon>Gammaproteobacteria</taxon>
        <taxon>Vibrionales</taxon>
        <taxon>Vibrionaceae</taxon>
        <taxon>Vibrio</taxon>
    </lineage>
</organism>
<gene>
    <name evidence="4" type="ORF">SAMN04488244_109159</name>
</gene>
<feature type="transmembrane region" description="Helical" evidence="2">
    <location>
        <begin position="201"/>
        <end position="222"/>
    </location>
</feature>
<dbReference type="Proteomes" id="UP000236721">
    <property type="component" value="Unassembled WGS sequence"/>
</dbReference>
<dbReference type="InterPro" id="IPR052748">
    <property type="entry name" value="ISR_Activator"/>
</dbReference>
<keyword evidence="1" id="KW-0143">Chaperone</keyword>
<evidence type="ECO:0000256" key="2">
    <source>
        <dbReference type="SAM" id="Phobius"/>
    </source>
</evidence>
<keyword evidence="2" id="KW-0472">Membrane</keyword>
<dbReference type="EMBL" id="FNVG01000009">
    <property type="protein sequence ID" value="SEG24941.1"/>
    <property type="molecule type" value="Genomic_DNA"/>
</dbReference>
<keyword evidence="5" id="KW-1185">Reference proteome</keyword>
<dbReference type="InterPro" id="IPR036869">
    <property type="entry name" value="J_dom_sf"/>
</dbReference>
<protein>
    <recommendedName>
        <fullName evidence="3">J domain-containing protein</fullName>
    </recommendedName>
</protein>
<dbReference type="InterPro" id="IPR006597">
    <property type="entry name" value="Sel1-like"/>
</dbReference>
<dbReference type="AlphaFoldDB" id="A0A1H5YLC3"/>
<dbReference type="Pfam" id="PF08238">
    <property type="entry name" value="Sel1"/>
    <property type="match status" value="2"/>
</dbReference>
<dbReference type="OrthoDB" id="5906522at2"/>
<dbReference type="SMART" id="SM00271">
    <property type="entry name" value="DnaJ"/>
    <property type="match status" value="1"/>
</dbReference>
<dbReference type="Gene3D" id="1.10.287.110">
    <property type="entry name" value="DnaJ domain"/>
    <property type="match status" value="1"/>
</dbReference>
<evidence type="ECO:0000313" key="5">
    <source>
        <dbReference type="Proteomes" id="UP000236721"/>
    </source>
</evidence>
<dbReference type="InterPro" id="IPR001623">
    <property type="entry name" value="DnaJ_domain"/>
</dbReference>
<feature type="domain" description="J" evidence="3">
    <location>
        <begin position="279"/>
        <end position="342"/>
    </location>
</feature>
<dbReference type="PANTHER" id="PTHR45011">
    <property type="entry name" value="DAP3-BINDING CELL DEATH ENHANCER 1"/>
    <property type="match status" value="1"/>
</dbReference>
<proteinExistence type="predicted"/>
<keyword evidence="2" id="KW-1133">Transmembrane helix</keyword>
<dbReference type="SUPFAM" id="SSF46565">
    <property type="entry name" value="Chaperone J-domain"/>
    <property type="match status" value="1"/>
</dbReference>
<dbReference type="PROSITE" id="PS50076">
    <property type="entry name" value="DNAJ_2"/>
    <property type="match status" value="1"/>
</dbReference>
<name>A0A1H5YLC3_9VIBR</name>
<evidence type="ECO:0000256" key="1">
    <source>
        <dbReference type="ARBA" id="ARBA00023186"/>
    </source>
</evidence>
<accession>A0A1H5YLC3</accession>
<keyword evidence="2" id="KW-0812">Transmembrane</keyword>
<dbReference type="PANTHER" id="PTHR45011:SF1">
    <property type="entry name" value="DAP3-BINDING CELL DEATH ENHANCER 1"/>
    <property type="match status" value="1"/>
</dbReference>
<dbReference type="Gene3D" id="1.25.40.10">
    <property type="entry name" value="Tetratricopeptide repeat domain"/>
    <property type="match status" value="1"/>
</dbReference>